<accession>A0A0D2KLK8</accession>
<dbReference type="Pfam" id="PF20231">
    <property type="entry name" value="DUF6589"/>
    <property type="match status" value="1"/>
</dbReference>
<feature type="non-terminal residue" evidence="2">
    <location>
        <position position="102"/>
    </location>
</feature>
<keyword evidence="3" id="KW-1185">Reference proteome</keyword>
<proteinExistence type="predicted"/>
<feature type="non-terminal residue" evidence="2">
    <location>
        <position position="1"/>
    </location>
</feature>
<feature type="domain" description="DUF6589" evidence="1">
    <location>
        <begin position="3"/>
        <end position="102"/>
    </location>
</feature>
<evidence type="ECO:0000313" key="3">
    <source>
        <dbReference type="Proteomes" id="UP000054270"/>
    </source>
</evidence>
<dbReference type="STRING" id="945553.A0A0D2KLK8"/>
<dbReference type="AlphaFoldDB" id="A0A0D2KLK8"/>
<dbReference type="EMBL" id="KN817643">
    <property type="protein sequence ID" value="KJA15502.1"/>
    <property type="molecule type" value="Genomic_DNA"/>
</dbReference>
<gene>
    <name evidence="2" type="ORF">HYPSUDRAFT_103171</name>
</gene>
<evidence type="ECO:0000313" key="2">
    <source>
        <dbReference type="EMBL" id="KJA15502.1"/>
    </source>
</evidence>
<organism evidence="2 3">
    <name type="scientific">Hypholoma sublateritium (strain FD-334 SS-4)</name>
    <dbReference type="NCBI Taxonomy" id="945553"/>
    <lineage>
        <taxon>Eukaryota</taxon>
        <taxon>Fungi</taxon>
        <taxon>Dikarya</taxon>
        <taxon>Basidiomycota</taxon>
        <taxon>Agaricomycotina</taxon>
        <taxon>Agaricomycetes</taxon>
        <taxon>Agaricomycetidae</taxon>
        <taxon>Agaricales</taxon>
        <taxon>Agaricineae</taxon>
        <taxon>Strophariaceae</taxon>
        <taxon>Hypholoma</taxon>
    </lineage>
</organism>
<evidence type="ECO:0000259" key="1">
    <source>
        <dbReference type="Pfam" id="PF20231"/>
    </source>
</evidence>
<protein>
    <recommendedName>
        <fullName evidence="1">DUF6589 domain-containing protein</fullName>
    </recommendedName>
</protein>
<sequence>VDDDYLAHSIYFIRDALLFCEFEHAVSFADAGRVLRVLKFWSFSFHGAGLHNYAQECLELLVRWKYELDPQMRSALEKSWFVNRWGLPGRWIAADLYVEQLN</sequence>
<dbReference type="Proteomes" id="UP000054270">
    <property type="component" value="Unassembled WGS sequence"/>
</dbReference>
<dbReference type="OrthoDB" id="3207600at2759"/>
<name>A0A0D2KLK8_HYPSF</name>
<reference evidence="3" key="1">
    <citation type="submission" date="2014-04" db="EMBL/GenBank/DDBJ databases">
        <title>Evolutionary Origins and Diversification of the Mycorrhizal Mutualists.</title>
        <authorList>
            <consortium name="DOE Joint Genome Institute"/>
            <consortium name="Mycorrhizal Genomics Consortium"/>
            <person name="Kohler A."/>
            <person name="Kuo A."/>
            <person name="Nagy L.G."/>
            <person name="Floudas D."/>
            <person name="Copeland A."/>
            <person name="Barry K.W."/>
            <person name="Cichocki N."/>
            <person name="Veneault-Fourrey C."/>
            <person name="LaButti K."/>
            <person name="Lindquist E.A."/>
            <person name="Lipzen A."/>
            <person name="Lundell T."/>
            <person name="Morin E."/>
            <person name="Murat C."/>
            <person name="Riley R."/>
            <person name="Ohm R."/>
            <person name="Sun H."/>
            <person name="Tunlid A."/>
            <person name="Henrissat B."/>
            <person name="Grigoriev I.V."/>
            <person name="Hibbett D.S."/>
            <person name="Martin F."/>
        </authorList>
    </citation>
    <scope>NUCLEOTIDE SEQUENCE [LARGE SCALE GENOMIC DNA]</scope>
    <source>
        <strain evidence="3">FD-334 SS-4</strain>
    </source>
</reference>
<dbReference type="InterPro" id="IPR046496">
    <property type="entry name" value="DUF6589"/>
</dbReference>